<name>A0ACD3AUE8_9AGAR</name>
<evidence type="ECO:0000313" key="2">
    <source>
        <dbReference type="Proteomes" id="UP000308600"/>
    </source>
</evidence>
<keyword evidence="2" id="KW-1185">Reference proteome</keyword>
<organism evidence="1 2">
    <name type="scientific">Pluteus cervinus</name>
    <dbReference type="NCBI Taxonomy" id="181527"/>
    <lineage>
        <taxon>Eukaryota</taxon>
        <taxon>Fungi</taxon>
        <taxon>Dikarya</taxon>
        <taxon>Basidiomycota</taxon>
        <taxon>Agaricomycotina</taxon>
        <taxon>Agaricomycetes</taxon>
        <taxon>Agaricomycetidae</taxon>
        <taxon>Agaricales</taxon>
        <taxon>Pluteineae</taxon>
        <taxon>Pluteaceae</taxon>
        <taxon>Pluteus</taxon>
    </lineage>
</organism>
<sequence length="180" mass="20453">MPSIPHRVQPTRTSDIEEVRWQGEDGSAILCYNKFRYKMDGKPYLGRLAGRVTRLQTTDNHIKLVIEESQNPERNRTLSQSIGILHRMMHPILRFNASPTYNFYRRRSHTPDGAPSECQVVFHWPKVTGGTLPIRNRDGNEGSVDNLVGLDVNIVFALILKHIGSGKTWAVARVVQIVLI</sequence>
<dbReference type="EMBL" id="ML208331">
    <property type="protein sequence ID" value="TFK69381.1"/>
    <property type="molecule type" value="Genomic_DNA"/>
</dbReference>
<accession>A0ACD3AUE8</accession>
<dbReference type="Proteomes" id="UP000308600">
    <property type="component" value="Unassembled WGS sequence"/>
</dbReference>
<protein>
    <submittedName>
        <fullName evidence="1">Uncharacterized protein</fullName>
    </submittedName>
</protein>
<gene>
    <name evidence="1" type="ORF">BDN72DRAFT_897286</name>
</gene>
<reference evidence="1 2" key="1">
    <citation type="journal article" date="2019" name="Nat. Ecol. Evol.">
        <title>Megaphylogeny resolves global patterns of mushroom evolution.</title>
        <authorList>
            <person name="Varga T."/>
            <person name="Krizsan K."/>
            <person name="Foldi C."/>
            <person name="Dima B."/>
            <person name="Sanchez-Garcia M."/>
            <person name="Sanchez-Ramirez S."/>
            <person name="Szollosi G.J."/>
            <person name="Szarkandi J.G."/>
            <person name="Papp V."/>
            <person name="Albert L."/>
            <person name="Andreopoulos W."/>
            <person name="Angelini C."/>
            <person name="Antonin V."/>
            <person name="Barry K.W."/>
            <person name="Bougher N.L."/>
            <person name="Buchanan P."/>
            <person name="Buyck B."/>
            <person name="Bense V."/>
            <person name="Catcheside P."/>
            <person name="Chovatia M."/>
            <person name="Cooper J."/>
            <person name="Damon W."/>
            <person name="Desjardin D."/>
            <person name="Finy P."/>
            <person name="Geml J."/>
            <person name="Haridas S."/>
            <person name="Hughes K."/>
            <person name="Justo A."/>
            <person name="Karasinski D."/>
            <person name="Kautmanova I."/>
            <person name="Kiss B."/>
            <person name="Kocsube S."/>
            <person name="Kotiranta H."/>
            <person name="LaButti K.M."/>
            <person name="Lechner B.E."/>
            <person name="Liimatainen K."/>
            <person name="Lipzen A."/>
            <person name="Lukacs Z."/>
            <person name="Mihaltcheva S."/>
            <person name="Morgado L.N."/>
            <person name="Niskanen T."/>
            <person name="Noordeloos M.E."/>
            <person name="Ohm R.A."/>
            <person name="Ortiz-Santana B."/>
            <person name="Ovrebo C."/>
            <person name="Racz N."/>
            <person name="Riley R."/>
            <person name="Savchenko A."/>
            <person name="Shiryaev A."/>
            <person name="Soop K."/>
            <person name="Spirin V."/>
            <person name="Szebenyi C."/>
            <person name="Tomsovsky M."/>
            <person name="Tulloss R.E."/>
            <person name="Uehling J."/>
            <person name="Grigoriev I.V."/>
            <person name="Vagvolgyi C."/>
            <person name="Papp T."/>
            <person name="Martin F.M."/>
            <person name="Miettinen O."/>
            <person name="Hibbett D.S."/>
            <person name="Nagy L.G."/>
        </authorList>
    </citation>
    <scope>NUCLEOTIDE SEQUENCE [LARGE SCALE GENOMIC DNA]</scope>
    <source>
        <strain evidence="1 2">NL-1719</strain>
    </source>
</reference>
<evidence type="ECO:0000313" key="1">
    <source>
        <dbReference type="EMBL" id="TFK69381.1"/>
    </source>
</evidence>
<proteinExistence type="predicted"/>